<organism evidence="1 3">
    <name type="scientific">Caldimonas thermodepolymerans</name>
    <dbReference type="NCBI Taxonomy" id="215580"/>
    <lineage>
        <taxon>Bacteria</taxon>
        <taxon>Pseudomonadati</taxon>
        <taxon>Pseudomonadota</taxon>
        <taxon>Betaproteobacteria</taxon>
        <taxon>Burkholderiales</taxon>
        <taxon>Sphaerotilaceae</taxon>
        <taxon>Caldimonas</taxon>
    </lineage>
</organism>
<protein>
    <submittedName>
        <fullName evidence="1">Uncharacterized protein</fullName>
    </submittedName>
</protein>
<evidence type="ECO:0000313" key="1">
    <source>
        <dbReference type="EMBL" id="PPE69263.1"/>
    </source>
</evidence>
<evidence type="ECO:0000313" key="2">
    <source>
        <dbReference type="EMBL" id="TCP09573.1"/>
    </source>
</evidence>
<dbReference type="RefSeq" id="WP_104358217.1">
    <property type="nucleotide sequence ID" value="NZ_CALFFA010000022.1"/>
</dbReference>
<keyword evidence="3" id="KW-1185">Reference proteome</keyword>
<dbReference type="EMBL" id="SLXF01000001">
    <property type="protein sequence ID" value="TCP09573.1"/>
    <property type="molecule type" value="Genomic_DNA"/>
</dbReference>
<reference evidence="2 4" key="2">
    <citation type="submission" date="2019-03" db="EMBL/GenBank/DDBJ databases">
        <title>Genomic Encyclopedia of Type Strains, Phase IV (KMG-IV): sequencing the most valuable type-strain genomes for metagenomic binning, comparative biology and taxonomic classification.</title>
        <authorList>
            <person name="Goeker M."/>
        </authorList>
    </citation>
    <scope>NUCLEOTIDE SEQUENCE [LARGE SCALE GENOMIC DNA]</scope>
    <source>
        <strain evidence="2 4">DSM 15264</strain>
    </source>
</reference>
<proteinExistence type="predicted"/>
<dbReference type="EMBL" id="PSNY01000014">
    <property type="protein sequence ID" value="PPE69263.1"/>
    <property type="molecule type" value="Genomic_DNA"/>
</dbReference>
<comment type="caution">
    <text evidence="1">The sequence shown here is derived from an EMBL/GenBank/DDBJ whole genome shotgun (WGS) entry which is preliminary data.</text>
</comment>
<sequence>MNDSIAAMRQALDAASLRQLPVGELVPLFRSHATLLEGLPERFGQVLESVLMQLESSALFSEESCSFSQQDLLDQLADWLDQVEARGVA</sequence>
<reference evidence="1 3" key="1">
    <citation type="submission" date="2018-02" db="EMBL/GenBank/DDBJ databases">
        <title>Reclassifiation of [Polyangium] brachysporum DSM 7029 as Guopingzhaonella breviflexa gen. nov., sp. nov., a member of the family Comamonadaceae.</title>
        <authorList>
            <person name="Tang B."/>
        </authorList>
    </citation>
    <scope>NUCLEOTIDE SEQUENCE [LARGE SCALE GENOMIC DNA]</scope>
    <source>
        <strain evidence="1 3">DSM 15344</strain>
    </source>
</reference>
<dbReference type="Proteomes" id="UP000294772">
    <property type="component" value="Unassembled WGS sequence"/>
</dbReference>
<accession>A0A2S5T2Q8</accession>
<name>A0A2S5T2Q8_9BURK</name>
<evidence type="ECO:0000313" key="4">
    <source>
        <dbReference type="Proteomes" id="UP000294772"/>
    </source>
</evidence>
<dbReference type="Proteomes" id="UP000239406">
    <property type="component" value="Unassembled WGS sequence"/>
</dbReference>
<gene>
    <name evidence="1" type="ORF">C1702_13410</name>
    <name evidence="2" type="ORF">EV676_101147</name>
</gene>
<dbReference type="OrthoDB" id="8966078at2"/>
<dbReference type="AlphaFoldDB" id="A0A2S5T2Q8"/>
<evidence type="ECO:0000313" key="3">
    <source>
        <dbReference type="Proteomes" id="UP000239406"/>
    </source>
</evidence>